<dbReference type="HOGENOM" id="CLU_791781_0_0_9"/>
<sequence length="316" mass="36272">MSITMKDVFITWNNSLTSANTMKKYNLSVKLYFHMVLGKEPYDISESDLKNLSYGDTVNKFVTPLRNKGVKDSTIKSHLIAVRSFVKMIRREKIFSGIDFGELSSYVLTVESLSTRDTKHHAALSLSELNDMEKWLREKEYQGKSEGLGEKYALLIDFMYKTAVRVSATFHITWASFTLMNSPYGGDWAELNVIDKGRKFNTKYLDKKYYDRLKRVFYNGDDDEEVFGSLSQNTLRNYFREYSEKIGRNVVIHSLKAGAATTLYAQTKDLLLVRDFCDHESVSVTENYIHTQKNPNETGTAIFAMKGGLHFMTSLS</sequence>
<dbReference type="eggNOG" id="COG0582">
    <property type="taxonomic scope" value="Bacteria"/>
</dbReference>
<accession>C8P781</accession>
<evidence type="ECO:0000313" key="11">
    <source>
        <dbReference type="Proteomes" id="UP000051883"/>
    </source>
</evidence>
<dbReference type="OrthoDB" id="2312938at2"/>
<reference evidence="8 10" key="1">
    <citation type="submission" date="2009-09" db="EMBL/GenBank/DDBJ databases">
        <authorList>
            <person name="Qin X."/>
            <person name="Bachman B."/>
            <person name="Battles P."/>
            <person name="Bell A."/>
            <person name="Bess C."/>
            <person name="Bickham C."/>
            <person name="Chaboub L."/>
            <person name="Chen D."/>
            <person name="Coyle M."/>
            <person name="Deiros D.R."/>
            <person name="Dinh H."/>
            <person name="Forbes L."/>
            <person name="Fowler G."/>
            <person name="Francisco L."/>
            <person name="Fu Q."/>
            <person name="Gubbala S."/>
            <person name="Hale W."/>
            <person name="Han Y."/>
            <person name="Hemphill L."/>
            <person name="Highlander S.K."/>
            <person name="Hirani K."/>
            <person name="Hogues M."/>
            <person name="Jackson L."/>
            <person name="Jakkamsetti A."/>
            <person name="Javaid M."/>
            <person name="Jiang H."/>
            <person name="Korchina V."/>
            <person name="Kovar C."/>
            <person name="Lara F."/>
            <person name="Lee S."/>
            <person name="Mata R."/>
            <person name="Mathew T."/>
            <person name="Moen C."/>
            <person name="Morales K."/>
            <person name="Munidasa M."/>
            <person name="Nazareth L."/>
            <person name="Ngo R."/>
            <person name="Nguyen L."/>
            <person name="Okwuonu G."/>
            <person name="Ongeri F."/>
            <person name="Patil S."/>
            <person name="Petrosino J."/>
            <person name="Pham C."/>
            <person name="Pham P."/>
            <person name="Pu L.-L."/>
            <person name="Puazo M."/>
            <person name="Raj R."/>
            <person name="Reid J."/>
            <person name="Rouhana J."/>
            <person name="Saada N."/>
            <person name="Shang Y."/>
            <person name="Simmons D."/>
            <person name="Thornton R."/>
            <person name="Warren J."/>
            <person name="Weissenberger G."/>
            <person name="Zhang J."/>
            <person name="Zhang L."/>
            <person name="Zhou C."/>
            <person name="Zhu D."/>
            <person name="Muzny D."/>
            <person name="Worley K."/>
            <person name="Gibbs R."/>
        </authorList>
    </citation>
    <scope>NUCLEOTIDE SEQUENCE [LARGE SCALE GENOMIC DNA]</scope>
    <source>
        <strain evidence="8 10">DSM 16041</strain>
    </source>
</reference>
<keyword evidence="2" id="KW-0229">DNA integration</keyword>
<dbReference type="GO" id="GO:0003677">
    <property type="term" value="F:DNA binding"/>
    <property type="evidence" value="ECO:0007669"/>
    <property type="project" value="UniProtKB-UniRule"/>
</dbReference>
<protein>
    <submittedName>
        <fullName evidence="8">Site-specific recombinase, phage integrase family</fullName>
    </submittedName>
</protein>
<dbReference type="InterPro" id="IPR002104">
    <property type="entry name" value="Integrase_catalytic"/>
</dbReference>
<dbReference type="GO" id="GO:0006310">
    <property type="term" value="P:DNA recombination"/>
    <property type="evidence" value="ECO:0007669"/>
    <property type="project" value="UniProtKB-KW"/>
</dbReference>
<dbReference type="Proteomes" id="UP000051883">
    <property type="component" value="Unassembled WGS sequence"/>
</dbReference>
<dbReference type="Pfam" id="PF00589">
    <property type="entry name" value="Phage_integrase"/>
    <property type="match status" value="1"/>
</dbReference>
<proteinExistence type="inferred from homology"/>
<organism evidence="8 10">
    <name type="scientific">Limosilactobacillus antri DSM 16041</name>
    <dbReference type="NCBI Taxonomy" id="525309"/>
    <lineage>
        <taxon>Bacteria</taxon>
        <taxon>Bacillati</taxon>
        <taxon>Bacillota</taxon>
        <taxon>Bacilli</taxon>
        <taxon>Lactobacillales</taxon>
        <taxon>Lactobacillaceae</taxon>
        <taxon>Limosilactobacillus</taxon>
    </lineage>
</organism>
<dbReference type="PROSITE" id="PS51898">
    <property type="entry name" value="TYR_RECOMBINASE"/>
    <property type="match status" value="1"/>
</dbReference>
<dbReference type="PROSITE" id="PS51900">
    <property type="entry name" value="CB"/>
    <property type="match status" value="1"/>
</dbReference>
<keyword evidence="3 5" id="KW-0238">DNA-binding</keyword>
<evidence type="ECO:0000313" key="9">
    <source>
        <dbReference type="EMBL" id="KRK56454.1"/>
    </source>
</evidence>
<evidence type="ECO:0000256" key="5">
    <source>
        <dbReference type="PROSITE-ProRule" id="PRU01248"/>
    </source>
</evidence>
<dbReference type="RefSeq" id="WP_007124730.1">
    <property type="nucleotide sequence ID" value="NZ_AZDK01000033.1"/>
</dbReference>
<gene>
    <name evidence="9" type="ORF">FC31_GL001305</name>
    <name evidence="8" type="ORF">HMPREF0494_1175</name>
</gene>
<evidence type="ECO:0000313" key="8">
    <source>
        <dbReference type="EMBL" id="EEW53625.1"/>
    </source>
</evidence>
<dbReference type="GO" id="GO:0015074">
    <property type="term" value="P:DNA integration"/>
    <property type="evidence" value="ECO:0007669"/>
    <property type="project" value="UniProtKB-KW"/>
</dbReference>
<keyword evidence="11" id="KW-1185">Reference proteome</keyword>
<dbReference type="EMBL" id="AZDK01000033">
    <property type="protein sequence ID" value="KRK56454.1"/>
    <property type="molecule type" value="Genomic_DNA"/>
</dbReference>
<evidence type="ECO:0000256" key="3">
    <source>
        <dbReference type="ARBA" id="ARBA00023125"/>
    </source>
</evidence>
<evidence type="ECO:0000259" key="6">
    <source>
        <dbReference type="PROSITE" id="PS51898"/>
    </source>
</evidence>
<keyword evidence="4" id="KW-0233">DNA recombination</keyword>
<dbReference type="Pfam" id="PF02899">
    <property type="entry name" value="Phage_int_SAM_1"/>
    <property type="match status" value="1"/>
</dbReference>
<dbReference type="InterPro" id="IPR011010">
    <property type="entry name" value="DNA_brk_join_enz"/>
</dbReference>
<comment type="similarity">
    <text evidence="1">Belongs to the 'phage' integrase family.</text>
</comment>
<dbReference type="Gene3D" id="1.10.150.130">
    <property type="match status" value="1"/>
</dbReference>
<dbReference type="InterPro" id="IPR004107">
    <property type="entry name" value="Integrase_SAM-like_N"/>
</dbReference>
<dbReference type="CDD" id="cd00397">
    <property type="entry name" value="DNA_BRE_C"/>
    <property type="match status" value="1"/>
</dbReference>
<evidence type="ECO:0000256" key="1">
    <source>
        <dbReference type="ARBA" id="ARBA00008857"/>
    </source>
</evidence>
<dbReference type="InterPro" id="IPR044068">
    <property type="entry name" value="CB"/>
</dbReference>
<dbReference type="SUPFAM" id="SSF56349">
    <property type="entry name" value="DNA breaking-rejoining enzymes"/>
    <property type="match status" value="1"/>
</dbReference>
<dbReference type="PANTHER" id="PTHR30349">
    <property type="entry name" value="PHAGE INTEGRASE-RELATED"/>
    <property type="match status" value="1"/>
</dbReference>
<evidence type="ECO:0000259" key="7">
    <source>
        <dbReference type="PROSITE" id="PS51900"/>
    </source>
</evidence>
<evidence type="ECO:0000256" key="2">
    <source>
        <dbReference type="ARBA" id="ARBA00022908"/>
    </source>
</evidence>
<evidence type="ECO:0000256" key="4">
    <source>
        <dbReference type="ARBA" id="ARBA00023172"/>
    </source>
</evidence>
<reference evidence="9 11" key="2">
    <citation type="journal article" date="2015" name="Genome Announc.">
        <title>Expanding the biotechnology potential of lactobacilli through comparative genomics of 213 strains and associated genera.</title>
        <authorList>
            <person name="Sun Z."/>
            <person name="Harris H.M."/>
            <person name="McCann A."/>
            <person name="Guo C."/>
            <person name="Argimon S."/>
            <person name="Zhang W."/>
            <person name="Yang X."/>
            <person name="Jeffery I.B."/>
            <person name="Cooney J.C."/>
            <person name="Kagawa T.F."/>
            <person name="Liu W."/>
            <person name="Song Y."/>
            <person name="Salvetti E."/>
            <person name="Wrobel A."/>
            <person name="Rasinkangas P."/>
            <person name="Parkhill J."/>
            <person name="Rea M.C."/>
            <person name="O'Sullivan O."/>
            <person name="Ritari J."/>
            <person name="Douillard F.P."/>
            <person name="Paul Ross R."/>
            <person name="Yang R."/>
            <person name="Briner A.E."/>
            <person name="Felis G.E."/>
            <person name="de Vos W.M."/>
            <person name="Barrangou R."/>
            <person name="Klaenhammer T.R."/>
            <person name="Caufield P.W."/>
            <person name="Cui Y."/>
            <person name="Zhang H."/>
            <person name="O'Toole P.W."/>
        </authorList>
    </citation>
    <scope>NUCLEOTIDE SEQUENCE [LARGE SCALE GENOMIC DNA]</scope>
    <source>
        <strain evidence="9 11">DSM 16041</strain>
    </source>
</reference>
<dbReference type="EMBL" id="ACLL01000028">
    <property type="protein sequence ID" value="EEW53625.1"/>
    <property type="molecule type" value="Genomic_DNA"/>
</dbReference>
<feature type="domain" description="Core-binding (CB)" evidence="7">
    <location>
        <begin position="3"/>
        <end position="90"/>
    </location>
</feature>
<dbReference type="AlphaFoldDB" id="C8P781"/>
<feature type="domain" description="Tyr recombinase" evidence="6">
    <location>
        <begin position="119"/>
        <end position="303"/>
    </location>
</feature>
<dbReference type="PANTHER" id="PTHR30349:SF41">
    <property type="entry name" value="INTEGRASE_RECOMBINASE PROTEIN MJ0367-RELATED"/>
    <property type="match status" value="1"/>
</dbReference>
<comment type="caution">
    <text evidence="8">The sequence shown here is derived from an EMBL/GenBank/DDBJ whole genome shotgun (WGS) entry which is preliminary data.</text>
</comment>
<dbReference type="Proteomes" id="UP000003675">
    <property type="component" value="Unassembled WGS sequence"/>
</dbReference>
<dbReference type="InterPro" id="IPR010998">
    <property type="entry name" value="Integrase_recombinase_N"/>
</dbReference>
<dbReference type="Gene3D" id="1.10.443.10">
    <property type="entry name" value="Intergrase catalytic core"/>
    <property type="match status" value="1"/>
</dbReference>
<dbReference type="InterPro" id="IPR013762">
    <property type="entry name" value="Integrase-like_cat_sf"/>
</dbReference>
<dbReference type="PATRIC" id="fig|525309.8.peg.1318"/>
<evidence type="ECO:0000313" key="10">
    <source>
        <dbReference type="Proteomes" id="UP000003675"/>
    </source>
</evidence>
<dbReference type="InterPro" id="IPR050090">
    <property type="entry name" value="Tyrosine_recombinase_XerCD"/>
</dbReference>
<name>C8P781_9LACO</name>